<evidence type="ECO:0000313" key="1">
    <source>
        <dbReference type="EMBL" id="KAI7992390.1"/>
    </source>
</evidence>
<sequence length="194" mass="21478">MKTYLPAVRAPVMEEKRILKLLKDEGSKTIVLVGKPGSGKTWMAKKLSARATREGYFGHIDCVEKTYEEGHRVLMELIDCRLLKKADADCIIIERSVEADYILMERAMLSLEDCHRCGFNGISHLGLADLFEDGEWGGLGKITQAGGMIKAPCSGKKGKLSTLLLDGNRLCSEVLNKFCQSNLELQALAILHHT</sequence>
<evidence type="ECO:0000313" key="2">
    <source>
        <dbReference type="Proteomes" id="UP001060215"/>
    </source>
</evidence>
<accession>A0ACC0FUE8</accession>
<protein>
    <submittedName>
        <fullName evidence="1">Disease resistance protein</fullName>
    </submittedName>
</protein>
<keyword evidence="2" id="KW-1185">Reference proteome</keyword>
<comment type="caution">
    <text evidence="1">The sequence shown here is derived from an EMBL/GenBank/DDBJ whole genome shotgun (WGS) entry which is preliminary data.</text>
</comment>
<dbReference type="Proteomes" id="UP001060215">
    <property type="component" value="Chromosome 13"/>
</dbReference>
<dbReference type="EMBL" id="CM045770">
    <property type="protein sequence ID" value="KAI7992390.1"/>
    <property type="molecule type" value="Genomic_DNA"/>
</dbReference>
<proteinExistence type="predicted"/>
<name>A0ACC0FUE8_9ERIC</name>
<reference evidence="1 2" key="1">
    <citation type="journal article" date="2022" name="Plant J.">
        <title>Chromosome-level genome of Camellia lanceoleosa provides a valuable resource for understanding genome evolution and self-incompatibility.</title>
        <authorList>
            <person name="Gong W."/>
            <person name="Xiao S."/>
            <person name="Wang L."/>
            <person name="Liao Z."/>
            <person name="Chang Y."/>
            <person name="Mo W."/>
            <person name="Hu G."/>
            <person name="Li W."/>
            <person name="Zhao G."/>
            <person name="Zhu H."/>
            <person name="Hu X."/>
            <person name="Ji K."/>
            <person name="Xiang X."/>
            <person name="Song Q."/>
            <person name="Yuan D."/>
            <person name="Jin S."/>
            <person name="Zhang L."/>
        </authorList>
    </citation>
    <scope>NUCLEOTIDE SEQUENCE [LARGE SCALE GENOMIC DNA]</scope>
    <source>
        <strain evidence="1">SQ_2022a</strain>
    </source>
</reference>
<gene>
    <name evidence="1" type="ORF">LOK49_LG12G00527</name>
</gene>
<organism evidence="1 2">
    <name type="scientific">Camellia lanceoleosa</name>
    <dbReference type="NCBI Taxonomy" id="1840588"/>
    <lineage>
        <taxon>Eukaryota</taxon>
        <taxon>Viridiplantae</taxon>
        <taxon>Streptophyta</taxon>
        <taxon>Embryophyta</taxon>
        <taxon>Tracheophyta</taxon>
        <taxon>Spermatophyta</taxon>
        <taxon>Magnoliopsida</taxon>
        <taxon>eudicotyledons</taxon>
        <taxon>Gunneridae</taxon>
        <taxon>Pentapetalae</taxon>
        <taxon>asterids</taxon>
        <taxon>Ericales</taxon>
        <taxon>Theaceae</taxon>
        <taxon>Camellia</taxon>
    </lineage>
</organism>